<evidence type="ECO:0000259" key="8">
    <source>
        <dbReference type="Pfam" id="PF02687"/>
    </source>
</evidence>
<gene>
    <name evidence="9" type="ORF">SAMN05444365_102337</name>
</gene>
<dbReference type="OrthoDB" id="5101691at2"/>
<evidence type="ECO:0000313" key="10">
    <source>
        <dbReference type="Proteomes" id="UP000242415"/>
    </source>
</evidence>
<feature type="transmembrane region" description="Helical" evidence="7">
    <location>
        <begin position="981"/>
        <end position="1008"/>
    </location>
</feature>
<keyword evidence="10" id="KW-1185">Reference proteome</keyword>
<dbReference type="AlphaFoldDB" id="A0A1H3K1Y8"/>
<comment type="similarity">
    <text evidence="6">Belongs to the ABC-4 integral membrane protein family.</text>
</comment>
<feature type="transmembrane region" description="Helical" evidence="7">
    <location>
        <begin position="430"/>
        <end position="450"/>
    </location>
</feature>
<name>A0A1H3K1Y8_9ACTN</name>
<dbReference type="GO" id="GO:0022857">
    <property type="term" value="F:transmembrane transporter activity"/>
    <property type="evidence" value="ECO:0007669"/>
    <property type="project" value="TreeGrafter"/>
</dbReference>
<comment type="subcellular location">
    <subcellularLocation>
        <location evidence="1">Cell membrane</location>
        <topology evidence="1">Multi-pass membrane protein</topology>
    </subcellularLocation>
</comment>
<dbReference type="PANTHER" id="PTHR30572:SF4">
    <property type="entry name" value="ABC TRANSPORTER PERMEASE YTRF"/>
    <property type="match status" value="1"/>
</dbReference>
<evidence type="ECO:0000256" key="5">
    <source>
        <dbReference type="ARBA" id="ARBA00023136"/>
    </source>
</evidence>
<feature type="transmembrane region" description="Helical" evidence="7">
    <location>
        <begin position="387"/>
        <end position="409"/>
    </location>
</feature>
<keyword evidence="5 7" id="KW-0472">Membrane</keyword>
<keyword evidence="2" id="KW-1003">Cell membrane</keyword>
<feature type="transmembrane region" description="Helical" evidence="7">
    <location>
        <begin position="470"/>
        <end position="490"/>
    </location>
</feature>
<protein>
    <submittedName>
        <fullName evidence="9">FtsX-like permease family protein</fullName>
    </submittedName>
</protein>
<dbReference type="RefSeq" id="WP_091554603.1">
    <property type="nucleotide sequence ID" value="NZ_FNPH01000002.1"/>
</dbReference>
<proteinExistence type="inferred from homology"/>
<feature type="transmembrane region" description="Helical" evidence="7">
    <location>
        <begin position="525"/>
        <end position="545"/>
    </location>
</feature>
<reference evidence="10" key="1">
    <citation type="submission" date="2016-10" db="EMBL/GenBank/DDBJ databases">
        <authorList>
            <person name="Varghese N."/>
            <person name="Submissions S."/>
        </authorList>
    </citation>
    <scope>NUCLEOTIDE SEQUENCE [LARGE SCALE GENOMIC DNA]</scope>
    <source>
        <strain evidence="10">DSM 45245</strain>
    </source>
</reference>
<dbReference type="InterPro" id="IPR050250">
    <property type="entry name" value="Macrolide_Exporter_MacB"/>
</dbReference>
<keyword evidence="4 7" id="KW-1133">Transmembrane helix</keyword>
<feature type="transmembrane region" description="Helical" evidence="7">
    <location>
        <begin position="928"/>
        <end position="949"/>
    </location>
</feature>
<feature type="domain" description="ABC3 transporter permease C-terminal" evidence="8">
    <location>
        <begin position="299"/>
        <end position="411"/>
    </location>
</feature>
<feature type="transmembrane region" description="Helical" evidence="7">
    <location>
        <begin position="295"/>
        <end position="317"/>
    </location>
</feature>
<dbReference type="PANTHER" id="PTHR30572">
    <property type="entry name" value="MEMBRANE COMPONENT OF TRANSPORTER-RELATED"/>
    <property type="match status" value="1"/>
</dbReference>
<sequence length="1065" mass="110173">MRLVLRRARAARGLLLAAAAAALIATAMVTGLVEYNRQATAAGERGVVEAAATEERSLLISGSGGADAAAYEARDAAIRAEFAGGVGRRPVTVLGARYGTGRQLTGDLAGAAADGPAFASMVALDGLPDHVTLTRGAWPRPDASPLQIALPERTAETLGVTAGDRIPVLDRSTDRASELSVAGVWRPRDVDDPYWRLVPDVVAPARAAAATGPFVLDGADFRRAFPGSISAAWLVQPRLTDATVPELVEVGAQMRAAGERAAQRAGLGTSGQAVTELDRLAERLSRASAVGRSALVTPMLLIALLGGYTLVLLGTLLTEERRSQTALLRARGAARGQLAGFAAREAALFVVPGAGLAPLLSVEALRQLDRAPLGATAELPLDARLTAAAWLVAAVAALGCLLVMTVPALRAGSSYAAELAARSRPDRRAGLQRAGLDLALVAFALIAWVQLRQYSSPLAGFGAALGIDPLLVVAPTLGVLAGTVLALRLLPPLTRAAVRYVDRKLWTATILGMWQAGRRPHAGPVFLLALAVAASALAWCVIGTWQRSLGDQADHHVGADLRLLEDVGVAQPDRARQLAGLPGVRAVVPVQRDSVRVGAADTSVTVLALDPATAHDVVRLRDGLADEPLPTLLDRMTRGRVAAPGPELPADARRLTGVIATPHTDPILATPVTTAALFDAGNGRTFRRPVTTTGNDGRPQRFSVELPDTPGRPLRFAGFQSESENSVASSYGLRATELAVVGAAGRSTPLELGSDGWELVHDGGRARAVRVERRPAVISTSYQPPSGGYSGNRVRFAVTPPVGDAPVPVLASAALLRELDVRVGQTTALPLGGREVPARIVGEVAALPTTDDVPAAALVDLPSMATYLLHTRGATIGGPTEWWVATEPAGHGAAARAAAQLPGIGVLDRRALADEAERDPYWLGTRTGFLVAALGAVLLALVGLAFDVWATARRRLAELAVLHTLGATPRLLARALIAEQAFLAGLGVAVGLLVGVGVAATMAPLVILTPSAGRPVPPAAFELPWGPLLATAAGLLAVAVALSASIAATVRQRAAAAQLRIGVDR</sequence>
<evidence type="ECO:0000256" key="3">
    <source>
        <dbReference type="ARBA" id="ARBA00022692"/>
    </source>
</evidence>
<accession>A0A1H3K1Y8</accession>
<feature type="transmembrane region" description="Helical" evidence="7">
    <location>
        <begin position="1028"/>
        <end position="1050"/>
    </location>
</feature>
<dbReference type="Pfam" id="PF02687">
    <property type="entry name" value="FtsX"/>
    <property type="match status" value="2"/>
</dbReference>
<dbReference type="GO" id="GO:0005886">
    <property type="term" value="C:plasma membrane"/>
    <property type="evidence" value="ECO:0007669"/>
    <property type="project" value="UniProtKB-SubCell"/>
</dbReference>
<evidence type="ECO:0000256" key="4">
    <source>
        <dbReference type="ARBA" id="ARBA00022989"/>
    </source>
</evidence>
<evidence type="ECO:0000256" key="7">
    <source>
        <dbReference type="SAM" id="Phobius"/>
    </source>
</evidence>
<keyword evidence="3 7" id="KW-0812">Transmembrane</keyword>
<dbReference type="EMBL" id="FNPH01000002">
    <property type="protein sequence ID" value="SDY46196.1"/>
    <property type="molecule type" value="Genomic_DNA"/>
</dbReference>
<organism evidence="9 10">
    <name type="scientific">Micromonospora pattaloongensis</name>
    <dbReference type="NCBI Taxonomy" id="405436"/>
    <lineage>
        <taxon>Bacteria</taxon>
        <taxon>Bacillati</taxon>
        <taxon>Actinomycetota</taxon>
        <taxon>Actinomycetes</taxon>
        <taxon>Micromonosporales</taxon>
        <taxon>Micromonosporaceae</taxon>
        <taxon>Micromonospora</taxon>
    </lineage>
</organism>
<evidence type="ECO:0000313" key="9">
    <source>
        <dbReference type="EMBL" id="SDY46196.1"/>
    </source>
</evidence>
<feature type="transmembrane region" description="Helical" evidence="7">
    <location>
        <begin position="338"/>
        <end position="360"/>
    </location>
</feature>
<dbReference type="Proteomes" id="UP000242415">
    <property type="component" value="Unassembled WGS sequence"/>
</dbReference>
<feature type="domain" description="ABC3 transporter permease C-terminal" evidence="8">
    <location>
        <begin position="931"/>
        <end position="1049"/>
    </location>
</feature>
<evidence type="ECO:0000256" key="6">
    <source>
        <dbReference type="ARBA" id="ARBA00038076"/>
    </source>
</evidence>
<dbReference type="STRING" id="405436.SAMN05444365_102337"/>
<dbReference type="InterPro" id="IPR003838">
    <property type="entry name" value="ABC3_permease_C"/>
</dbReference>
<evidence type="ECO:0000256" key="2">
    <source>
        <dbReference type="ARBA" id="ARBA00022475"/>
    </source>
</evidence>
<evidence type="ECO:0000256" key="1">
    <source>
        <dbReference type="ARBA" id="ARBA00004651"/>
    </source>
</evidence>